<gene>
    <name evidence="8" type="ORF">AK830_g37</name>
</gene>
<evidence type="ECO:0000313" key="9">
    <source>
        <dbReference type="Proteomes" id="UP000050424"/>
    </source>
</evidence>
<feature type="transmembrane region" description="Helical" evidence="6">
    <location>
        <begin position="423"/>
        <end position="447"/>
    </location>
</feature>
<keyword evidence="5" id="KW-0325">Glycoprotein</keyword>
<dbReference type="SUPFAM" id="SSF103473">
    <property type="entry name" value="MFS general substrate transporter"/>
    <property type="match status" value="1"/>
</dbReference>
<feature type="transmembrane region" description="Helical" evidence="6">
    <location>
        <begin position="350"/>
        <end position="371"/>
    </location>
</feature>
<dbReference type="InterPro" id="IPR036259">
    <property type="entry name" value="MFS_trans_sf"/>
</dbReference>
<dbReference type="EMBL" id="LKCW01000001">
    <property type="protein sequence ID" value="KPM46444.1"/>
    <property type="molecule type" value="Genomic_DNA"/>
</dbReference>
<keyword evidence="3 6" id="KW-1133">Transmembrane helix</keyword>
<dbReference type="OrthoDB" id="5215911at2759"/>
<evidence type="ECO:0000256" key="6">
    <source>
        <dbReference type="SAM" id="Phobius"/>
    </source>
</evidence>
<keyword evidence="4 6" id="KW-0472">Membrane</keyword>
<dbReference type="InterPro" id="IPR020846">
    <property type="entry name" value="MFS_dom"/>
</dbReference>
<keyword evidence="2 6" id="KW-0812">Transmembrane</keyword>
<feature type="transmembrane region" description="Helical" evidence="6">
    <location>
        <begin position="111"/>
        <end position="128"/>
    </location>
</feature>
<keyword evidence="9" id="KW-1185">Reference proteome</keyword>
<comment type="subcellular location">
    <subcellularLocation>
        <location evidence="1">Membrane</location>
        <topology evidence="1">Multi-pass membrane protein</topology>
    </subcellularLocation>
</comment>
<evidence type="ECO:0000256" key="5">
    <source>
        <dbReference type="ARBA" id="ARBA00023180"/>
    </source>
</evidence>
<comment type="caution">
    <text evidence="8">The sequence shown here is derived from an EMBL/GenBank/DDBJ whole genome shotgun (WGS) entry which is preliminary data.</text>
</comment>
<feature type="transmembrane region" description="Helical" evidence="6">
    <location>
        <begin position="84"/>
        <end position="105"/>
    </location>
</feature>
<sequence length="532" mass="58749">MGFGLEEQLAGTSRIINSEGHEATLIPHPTKSRNDPLNWSPWRKYWHAFLVLFVVGLTAATSNSAGSASDALLDKGISYDIDNIGAGVLFAGIGYTTFLLSPLPALYGRRSTYLICLLSSIAGSVWFAKTKHSTDAIWSQLFVGASESCAEAAAQLSLSELFYSHQRGSVLGLYILATSVGTFLGPLFAGFIADNDRFGWTWIGWFAAIISIVTFIVFLFAFEETTFDRRAILDGVRPTTTDPATAKTKEPWSRNSTEFQAASTASLIDDEPKPYWQRIAIITPSHLLVGSGFKNYFSILFRTLNVFRFPAVLYAGLQWGAQDAWLTFYLTVEEDNYYEDPWNYGDSSVALMNIPTLIGAVIGCFYGGWLSDKFVEWMARRRGGISEAEDRLWLMYPAAIIAPAGLMIFGIGSGEGWLFPKLWGAYVGLGFIGFGWGCAGDLGLSYLADCYPDMILEGMVGVAVINNSIALIFTFCTGIWMETQTLSQVFVAIGVLSFVFFITTAPMQYWGKTARRKTAARYTKFVEDRDCH</sequence>
<feature type="transmembrane region" description="Helical" evidence="6">
    <location>
        <begin position="459"/>
        <end position="480"/>
    </location>
</feature>
<dbReference type="Gene3D" id="1.20.1250.20">
    <property type="entry name" value="MFS general substrate transporter like domains"/>
    <property type="match status" value="1"/>
</dbReference>
<evidence type="ECO:0000256" key="4">
    <source>
        <dbReference type="ARBA" id="ARBA00023136"/>
    </source>
</evidence>
<feature type="domain" description="Major facilitator superfamily (MFS) profile" evidence="7">
    <location>
        <begin position="44"/>
        <end position="509"/>
    </location>
</feature>
<name>A0A0N8H957_9HYPO</name>
<dbReference type="PANTHER" id="PTHR23502">
    <property type="entry name" value="MAJOR FACILITATOR SUPERFAMILY"/>
    <property type="match status" value="1"/>
</dbReference>
<protein>
    <submittedName>
        <fullName evidence="8">Putative MFS-type transporter</fullName>
    </submittedName>
</protein>
<reference evidence="8 9" key="1">
    <citation type="submission" date="2015-09" db="EMBL/GenBank/DDBJ databases">
        <title>Draft genome of a European isolate of the apple canker pathogen Neonectria ditissima.</title>
        <authorList>
            <person name="Gomez-Cortecero A."/>
            <person name="Harrison R.J."/>
            <person name="Armitage A.D."/>
        </authorList>
    </citation>
    <scope>NUCLEOTIDE SEQUENCE [LARGE SCALE GENOMIC DNA]</scope>
    <source>
        <strain evidence="8 9">R09/05</strain>
    </source>
</reference>
<feature type="transmembrane region" description="Helical" evidence="6">
    <location>
        <begin position="199"/>
        <end position="222"/>
    </location>
</feature>
<evidence type="ECO:0000256" key="2">
    <source>
        <dbReference type="ARBA" id="ARBA00022692"/>
    </source>
</evidence>
<feature type="transmembrane region" description="Helical" evidence="6">
    <location>
        <begin position="45"/>
        <end position="63"/>
    </location>
</feature>
<evidence type="ECO:0000259" key="7">
    <source>
        <dbReference type="PROSITE" id="PS50850"/>
    </source>
</evidence>
<proteinExistence type="predicted"/>
<evidence type="ECO:0000256" key="1">
    <source>
        <dbReference type="ARBA" id="ARBA00004141"/>
    </source>
</evidence>
<dbReference type="InterPro" id="IPR011701">
    <property type="entry name" value="MFS"/>
</dbReference>
<dbReference type="STRING" id="78410.A0A0N8H957"/>
<dbReference type="PROSITE" id="PS50850">
    <property type="entry name" value="MFS"/>
    <property type="match status" value="1"/>
</dbReference>
<evidence type="ECO:0000256" key="3">
    <source>
        <dbReference type="ARBA" id="ARBA00022989"/>
    </source>
</evidence>
<dbReference type="Pfam" id="PF07690">
    <property type="entry name" value="MFS_1"/>
    <property type="match status" value="1"/>
</dbReference>
<dbReference type="PANTHER" id="PTHR23502:SF34">
    <property type="entry name" value="PROTEIN HOL1"/>
    <property type="match status" value="1"/>
</dbReference>
<feature type="transmembrane region" description="Helical" evidence="6">
    <location>
        <begin position="392"/>
        <end position="411"/>
    </location>
</feature>
<dbReference type="GO" id="GO:0005886">
    <property type="term" value="C:plasma membrane"/>
    <property type="evidence" value="ECO:0007669"/>
    <property type="project" value="TreeGrafter"/>
</dbReference>
<evidence type="ECO:0000313" key="8">
    <source>
        <dbReference type="EMBL" id="KPM46444.1"/>
    </source>
</evidence>
<dbReference type="GO" id="GO:0022857">
    <property type="term" value="F:transmembrane transporter activity"/>
    <property type="evidence" value="ECO:0007669"/>
    <property type="project" value="InterPro"/>
</dbReference>
<dbReference type="AlphaFoldDB" id="A0A0N8H957"/>
<feature type="transmembrane region" description="Helical" evidence="6">
    <location>
        <begin position="171"/>
        <end position="193"/>
    </location>
</feature>
<feature type="transmembrane region" description="Helical" evidence="6">
    <location>
        <begin position="486"/>
        <end position="507"/>
    </location>
</feature>
<dbReference type="Proteomes" id="UP000050424">
    <property type="component" value="Unassembled WGS sequence"/>
</dbReference>
<dbReference type="FunFam" id="1.20.1250.20:FF:000224">
    <property type="entry name" value="MFS transporter, putative"/>
    <property type="match status" value="1"/>
</dbReference>
<organism evidence="8 9">
    <name type="scientific">Neonectria ditissima</name>
    <dbReference type="NCBI Taxonomy" id="78410"/>
    <lineage>
        <taxon>Eukaryota</taxon>
        <taxon>Fungi</taxon>
        <taxon>Dikarya</taxon>
        <taxon>Ascomycota</taxon>
        <taxon>Pezizomycotina</taxon>
        <taxon>Sordariomycetes</taxon>
        <taxon>Hypocreomycetidae</taxon>
        <taxon>Hypocreales</taxon>
        <taxon>Nectriaceae</taxon>
        <taxon>Neonectria</taxon>
    </lineage>
</organism>
<accession>A0A0N8H957</accession>